<dbReference type="GeneID" id="19951551"/>
<dbReference type="AlphaFoldDB" id="T0Q1E1"/>
<dbReference type="VEuPathDB" id="FungiDB:SDRG_10824"/>
<name>T0Q1E1_SAPDV</name>
<sequence length="84" mass="9298">MQNITFSRFDSFDQGVPAAEVALRNTSSASVSLYFYNELTRDSIVCLIDALSTCEGVTISLRPLDDDALEVQTTARHIMRDHGT</sequence>
<dbReference type="RefSeq" id="XP_008615058.1">
    <property type="nucleotide sequence ID" value="XM_008616836.1"/>
</dbReference>
<dbReference type="Proteomes" id="UP000030762">
    <property type="component" value="Unassembled WGS sequence"/>
</dbReference>
<proteinExistence type="predicted"/>
<protein>
    <submittedName>
        <fullName evidence="1">Uncharacterized protein</fullName>
    </submittedName>
</protein>
<gene>
    <name evidence="1" type="ORF">SDRG_10824</name>
</gene>
<keyword evidence="2" id="KW-1185">Reference proteome</keyword>
<dbReference type="InParanoid" id="T0Q1E1"/>
<accession>T0Q1E1</accession>
<evidence type="ECO:0000313" key="2">
    <source>
        <dbReference type="Proteomes" id="UP000030762"/>
    </source>
</evidence>
<dbReference type="EMBL" id="JH767168">
    <property type="protein sequence ID" value="EQC31659.1"/>
    <property type="molecule type" value="Genomic_DNA"/>
</dbReference>
<reference evidence="1 2" key="1">
    <citation type="submission" date="2012-04" db="EMBL/GenBank/DDBJ databases">
        <title>The Genome Sequence of Saprolegnia declina VS20.</title>
        <authorList>
            <consortium name="The Broad Institute Genome Sequencing Platform"/>
            <person name="Russ C."/>
            <person name="Nusbaum C."/>
            <person name="Tyler B."/>
            <person name="van West P."/>
            <person name="Dieguez-Uribeondo J."/>
            <person name="de Bruijn I."/>
            <person name="Tripathy S."/>
            <person name="Jiang R."/>
            <person name="Young S.K."/>
            <person name="Zeng Q."/>
            <person name="Gargeya S."/>
            <person name="Fitzgerald M."/>
            <person name="Haas B."/>
            <person name="Abouelleil A."/>
            <person name="Alvarado L."/>
            <person name="Arachchi H.M."/>
            <person name="Berlin A."/>
            <person name="Chapman S.B."/>
            <person name="Goldberg J."/>
            <person name="Griggs A."/>
            <person name="Gujja S."/>
            <person name="Hansen M."/>
            <person name="Howarth C."/>
            <person name="Imamovic A."/>
            <person name="Larimer J."/>
            <person name="McCowen C."/>
            <person name="Montmayeur A."/>
            <person name="Murphy C."/>
            <person name="Neiman D."/>
            <person name="Pearson M."/>
            <person name="Priest M."/>
            <person name="Roberts A."/>
            <person name="Saif S."/>
            <person name="Shea T."/>
            <person name="Sisk P."/>
            <person name="Sykes S."/>
            <person name="Wortman J."/>
            <person name="Nusbaum C."/>
            <person name="Birren B."/>
        </authorList>
    </citation>
    <scope>NUCLEOTIDE SEQUENCE [LARGE SCALE GENOMIC DNA]</scope>
    <source>
        <strain evidence="1 2">VS20</strain>
    </source>
</reference>
<organism evidence="1 2">
    <name type="scientific">Saprolegnia diclina (strain VS20)</name>
    <dbReference type="NCBI Taxonomy" id="1156394"/>
    <lineage>
        <taxon>Eukaryota</taxon>
        <taxon>Sar</taxon>
        <taxon>Stramenopiles</taxon>
        <taxon>Oomycota</taxon>
        <taxon>Saprolegniomycetes</taxon>
        <taxon>Saprolegniales</taxon>
        <taxon>Saprolegniaceae</taxon>
        <taxon>Saprolegnia</taxon>
    </lineage>
</organism>
<evidence type="ECO:0000313" key="1">
    <source>
        <dbReference type="EMBL" id="EQC31659.1"/>
    </source>
</evidence>